<sequence>MPITLNEENFYETIQSATVVLVQFTSDFCGSCQAMAHSLEQVREAFDESIIIAEVKTIDNPDWAEAFAVQSTPTVLLFYKGKNTNRLTGVHTKSAVSKWIREVVA</sequence>
<dbReference type="InterPro" id="IPR036249">
    <property type="entry name" value="Thioredoxin-like_sf"/>
</dbReference>
<keyword evidence="6" id="KW-0676">Redox-active center</keyword>
<evidence type="ECO:0000259" key="7">
    <source>
        <dbReference type="PROSITE" id="PS51352"/>
    </source>
</evidence>
<organism evidence="8 9">
    <name type="scientific">Alkalibacterium pelagium</name>
    <dbReference type="NCBI Taxonomy" id="426702"/>
    <lineage>
        <taxon>Bacteria</taxon>
        <taxon>Bacillati</taxon>
        <taxon>Bacillota</taxon>
        <taxon>Bacilli</taxon>
        <taxon>Lactobacillales</taxon>
        <taxon>Carnobacteriaceae</taxon>
        <taxon>Alkalibacterium</taxon>
    </lineage>
</organism>
<dbReference type="Proteomes" id="UP000199081">
    <property type="component" value="Unassembled WGS sequence"/>
</dbReference>
<dbReference type="GO" id="GO:0015035">
    <property type="term" value="F:protein-disulfide reductase activity"/>
    <property type="evidence" value="ECO:0007669"/>
    <property type="project" value="TreeGrafter"/>
</dbReference>
<dbReference type="InterPro" id="IPR017937">
    <property type="entry name" value="Thioredoxin_CS"/>
</dbReference>
<dbReference type="Pfam" id="PF00085">
    <property type="entry name" value="Thioredoxin"/>
    <property type="match status" value="1"/>
</dbReference>
<dbReference type="PANTHER" id="PTHR45663:SF11">
    <property type="entry name" value="GEO12009P1"/>
    <property type="match status" value="1"/>
</dbReference>
<keyword evidence="9" id="KW-1185">Reference proteome</keyword>
<dbReference type="OrthoDB" id="9790390at2"/>
<name>A0A1H7K998_9LACT</name>
<dbReference type="PROSITE" id="PS00194">
    <property type="entry name" value="THIOREDOXIN_1"/>
    <property type="match status" value="1"/>
</dbReference>
<keyword evidence="5" id="KW-1015">Disulfide bond</keyword>
<feature type="domain" description="Thioredoxin" evidence="7">
    <location>
        <begin position="1"/>
        <end position="105"/>
    </location>
</feature>
<dbReference type="PANTHER" id="PTHR45663">
    <property type="entry name" value="GEO12009P1"/>
    <property type="match status" value="1"/>
</dbReference>
<protein>
    <recommendedName>
        <fullName evidence="2">Thioredoxin</fullName>
    </recommendedName>
</protein>
<dbReference type="RefSeq" id="WP_091480644.1">
    <property type="nucleotide sequence ID" value="NZ_BJYC01000010.1"/>
</dbReference>
<dbReference type="AlphaFoldDB" id="A0A1H7K998"/>
<evidence type="ECO:0000256" key="5">
    <source>
        <dbReference type="ARBA" id="ARBA00023157"/>
    </source>
</evidence>
<evidence type="ECO:0000256" key="2">
    <source>
        <dbReference type="ARBA" id="ARBA00020570"/>
    </source>
</evidence>
<dbReference type="InterPro" id="IPR013766">
    <property type="entry name" value="Thioredoxin_domain"/>
</dbReference>
<evidence type="ECO:0000313" key="9">
    <source>
        <dbReference type="Proteomes" id="UP000199081"/>
    </source>
</evidence>
<keyword evidence="4" id="KW-0249">Electron transport</keyword>
<evidence type="ECO:0000256" key="1">
    <source>
        <dbReference type="ARBA" id="ARBA00008987"/>
    </source>
</evidence>
<dbReference type="SUPFAM" id="SSF52833">
    <property type="entry name" value="Thioredoxin-like"/>
    <property type="match status" value="1"/>
</dbReference>
<evidence type="ECO:0000256" key="4">
    <source>
        <dbReference type="ARBA" id="ARBA00022982"/>
    </source>
</evidence>
<proteinExistence type="inferred from homology"/>
<gene>
    <name evidence="8" type="ORF">SAMN04488099_10738</name>
</gene>
<accession>A0A1H7K998</accession>
<dbReference type="CDD" id="cd02947">
    <property type="entry name" value="TRX_family"/>
    <property type="match status" value="1"/>
</dbReference>
<dbReference type="Gene3D" id="3.40.30.10">
    <property type="entry name" value="Glutaredoxin"/>
    <property type="match status" value="1"/>
</dbReference>
<dbReference type="STRING" id="426702.SAMN04488099_10738"/>
<dbReference type="GO" id="GO:0005737">
    <property type="term" value="C:cytoplasm"/>
    <property type="evidence" value="ECO:0007669"/>
    <property type="project" value="TreeGrafter"/>
</dbReference>
<dbReference type="EMBL" id="FNZU01000007">
    <property type="protein sequence ID" value="SEK83070.1"/>
    <property type="molecule type" value="Genomic_DNA"/>
</dbReference>
<evidence type="ECO:0000256" key="6">
    <source>
        <dbReference type="ARBA" id="ARBA00023284"/>
    </source>
</evidence>
<keyword evidence="3" id="KW-0813">Transport</keyword>
<reference evidence="9" key="1">
    <citation type="submission" date="2016-10" db="EMBL/GenBank/DDBJ databases">
        <authorList>
            <person name="Varghese N."/>
            <person name="Submissions S."/>
        </authorList>
    </citation>
    <scope>NUCLEOTIDE SEQUENCE [LARGE SCALE GENOMIC DNA]</scope>
    <source>
        <strain evidence="9">DSM 19183</strain>
    </source>
</reference>
<evidence type="ECO:0000313" key="8">
    <source>
        <dbReference type="EMBL" id="SEK83070.1"/>
    </source>
</evidence>
<comment type="similarity">
    <text evidence="1">Belongs to the thioredoxin family.</text>
</comment>
<dbReference type="PROSITE" id="PS51352">
    <property type="entry name" value="THIOREDOXIN_2"/>
    <property type="match status" value="1"/>
</dbReference>
<evidence type="ECO:0000256" key="3">
    <source>
        <dbReference type="ARBA" id="ARBA00022448"/>
    </source>
</evidence>